<comment type="caution">
    <text evidence="4">The sequence shown here is derived from an EMBL/GenBank/DDBJ whole genome shotgun (WGS) entry which is preliminary data.</text>
</comment>
<dbReference type="EMBL" id="BMJJ01000008">
    <property type="protein sequence ID" value="GGD26659.1"/>
    <property type="molecule type" value="Genomic_DNA"/>
</dbReference>
<evidence type="ECO:0000313" key="5">
    <source>
        <dbReference type="Proteomes" id="UP000613160"/>
    </source>
</evidence>
<sequence length="99" mass="10900">MPAGLDSHGSTLRSWRNEGPSPENDMSEDHAHPITFADKMDYSEHDRTYERFLLLVKFGSIWVAAIVVGMAVGLVSSAGFLAGIFAFLLFGAVISYFMK</sequence>
<dbReference type="Pfam" id="PF07835">
    <property type="entry name" value="COX4_pro_2"/>
    <property type="match status" value="1"/>
</dbReference>
<feature type="region of interest" description="Disordered" evidence="1">
    <location>
        <begin position="1"/>
        <end position="30"/>
    </location>
</feature>
<reference evidence="4" key="2">
    <citation type="submission" date="2020-09" db="EMBL/GenBank/DDBJ databases">
        <authorList>
            <person name="Sun Q."/>
            <person name="Zhou Y."/>
        </authorList>
    </citation>
    <scope>NUCLEOTIDE SEQUENCE</scope>
    <source>
        <strain evidence="4">CGMCC 1.15493</strain>
    </source>
</reference>
<dbReference type="AlphaFoldDB" id="A0A916Y1P9"/>
<keyword evidence="2" id="KW-0812">Transmembrane</keyword>
<dbReference type="Gene3D" id="1.20.5.160">
    <property type="entry name" value="Bacterial aa3 type cytochrome c oxidase subunit IV"/>
    <property type="match status" value="1"/>
</dbReference>
<dbReference type="Proteomes" id="UP000613160">
    <property type="component" value="Unassembled WGS sequence"/>
</dbReference>
<evidence type="ECO:0000256" key="1">
    <source>
        <dbReference type="SAM" id="MobiDB-lite"/>
    </source>
</evidence>
<evidence type="ECO:0000256" key="2">
    <source>
        <dbReference type="SAM" id="Phobius"/>
    </source>
</evidence>
<feature type="domain" description="Cytochrome c oxidase subunit IV bacterial aa3 type" evidence="3">
    <location>
        <begin position="30"/>
        <end position="73"/>
    </location>
</feature>
<name>A0A916Y1P9_9HYPH</name>
<protein>
    <recommendedName>
        <fullName evidence="3">Cytochrome c oxidase subunit IV bacterial aa3 type domain-containing protein</fullName>
    </recommendedName>
</protein>
<dbReference type="InterPro" id="IPR012422">
    <property type="entry name" value="Cyt_c_oxidase_su4_bac-aa3"/>
</dbReference>
<keyword evidence="2" id="KW-1133">Transmembrane helix</keyword>
<evidence type="ECO:0000313" key="4">
    <source>
        <dbReference type="EMBL" id="GGD26659.1"/>
    </source>
</evidence>
<dbReference type="InterPro" id="IPR036596">
    <property type="entry name" value="Cyt-C_aa3_sf"/>
</dbReference>
<reference evidence="4" key="1">
    <citation type="journal article" date="2014" name="Int. J. Syst. Evol. Microbiol.">
        <title>Complete genome sequence of Corynebacterium casei LMG S-19264T (=DSM 44701T), isolated from a smear-ripened cheese.</title>
        <authorList>
            <consortium name="US DOE Joint Genome Institute (JGI-PGF)"/>
            <person name="Walter F."/>
            <person name="Albersmeier A."/>
            <person name="Kalinowski J."/>
            <person name="Ruckert C."/>
        </authorList>
    </citation>
    <scope>NUCLEOTIDE SEQUENCE</scope>
    <source>
        <strain evidence="4">CGMCC 1.15493</strain>
    </source>
</reference>
<dbReference type="SUPFAM" id="SSF81469">
    <property type="entry name" value="Bacterial aa3 type cytochrome c oxidase subunit IV"/>
    <property type="match status" value="1"/>
</dbReference>
<proteinExistence type="predicted"/>
<keyword evidence="2" id="KW-0472">Membrane</keyword>
<keyword evidence="5" id="KW-1185">Reference proteome</keyword>
<organism evidence="4 5">
    <name type="scientific">Aureimonas glaciei</name>
    <dbReference type="NCBI Taxonomy" id="1776957"/>
    <lineage>
        <taxon>Bacteria</taxon>
        <taxon>Pseudomonadati</taxon>
        <taxon>Pseudomonadota</taxon>
        <taxon>Alphaproteobacteria</taxon>
        <taxon>Hyphomicrobiales</taxon>
        <taxon>Aurantimonadaceae</taxon>
        <taxon>Aureimonas</taxon>
    </lineage>
</organism>
<gene>
    <name evidence="4" type="ORF">GCM10011335_32180</name>
</gene>
<accession>A0A916Y1P9</accession>
<feature type="transmembrane region" description="Helical" evidence="2">
    <location>
        <begin position="52"/>
        <end position="72"/>
    </location>
</feature>
<feature type="transmembrane region" description="Helical" evidence="2">
    <location>
        <begin position="78"/>
        <end position="98"/>
    </location>
</feature>
<evidence type="ECO:0000259" key="3">
    <source>
        <dbReference type="Pfam" id="PF07835"/>
    </source>
</evidence>